<comment type="caution">
    <text evidence="1">The sequence shown here is derived from an EMBL/GenBank/DDBJ whole genome shotgun (WGS) entry which is preliminary data.</text>
</comment>
<evidence type="ECO:0000313" key="2">
    <source>
        <dbReference type="Proteomes" id="UP000249915"/>
    </source>
</evidence>
<accession>A0A2V4ABX7</accession>
<dbReference type="RefSeq" id="WP_112278830.1">
    <property type="nucleotide sequence ID" value="NZ_CM009984.1"/>
</dbReference>
<dbReference type="Proteomes" id="UP000249915">
    <property type="component" value="Plasmid pPmurDSM45305"/>
</dbReference>
<reference evidence="1 2" key="1">
    <citation type="submission" date="2016-07" db="EMBL/GenBank/DDBJ databases">
        <title>Draft genome sequence of Prauserella muralis DSM 45305, isolated from a mould-covered wall in an indoor environment.</title>
        <authorList>
            <person name="Ruckert C."/>
            <person name="Albersmeier A."/>
            <person name="Jiang C.-L."/>
            <person name="Jiang Y."/>
            <person name="Kalinowski J."/>
            <person name="Schneider O."/>
            <person name="Winkler A."/>
            <person name="Zotchev S.B."/>
        </authorList>
    </citation>
    <scope>NUCLEOTIDE SEQUENCE [LARGE SCALE GENOMIC DNA]</scope>
    <source>
        <strain evidence="1 2">DSM 45305</strain>
        <plasmid evidence="2">ppmurdsm45305</plasmid>
    </source>
</reference>
<keyword evidence="2" id="KW-1185">Reference proteome</keyword>
<gene>
    <name evidence="1" type="ORF">BAY60_35945</name>
</gene>
<evidence type="ECO:0000313" key="1">
    <source>
        <dbReference type="EMBL" id="PXY16588.1"/>
    </source>
</evidence>
<sequence length="95" mass="10242">MIRRDRELLAHLRSINTNLGLVVLDLMNNLDDGTLPQDRLTAIADGLECLAAHIRTNVAAIDTDIEEPAAVPPTAVDNDEVYETARERPAAGPAA</sequence>
<geneLocation type="plasmid" evidence="2">
    <name>ppmurdsm45305</name>
</geneLocation>
<dbReference type="AlphaFoldDB" id="A0A2V4ABX7"/>
<organism evidence="1 2">
    <name type="scientific">Prauserella muralis</name>
    <dbReference type="NCBI Taxonomy" id="588067"/>
    <lineage>
        <taxon>Bacteria</taxon>
        <taxon>Bacillati</taxon>
        <taxon>Actinomycetota</taxon>
        <taxon>Actinomycetes</taxon>
        <taxon>Pseudonocardiales</taxon>
        <taxon>Pseudonocardiaceae</taxon>
        <taxon>Prauserella</taxon>
    </lineage>
</organism>
<dbReference type="EMBL" id="MASW01000024">
    <property type="protein sequence ID" value="PXY16588.1"/>
    <property type="molecule type" value="Genomic_DNA"/>
</dbReference>
<proteinExistence type="predicted"/>
<protein>
    <submittedName>
        <fullName evidence="1">Uncharacterized protein</fullName>
    </submittedName>
</protein>
<name>A0A2V4ABX7_9PSEU</name>
<keyword evidence="1" id="KW-0614">Plasmid</keyword>